<keyword evidence="2" id="KW-1133">Transmembrane helix</keyword>
<evidence type="ECO:0000313" key="4">
    <source>
        <dbReference type="Proteomes" id="UP000237105"/>
    </source>
</evidence>
<protein>
    <recommendedName>
        <fullName evidence="5">Transmembrane protein</fullName>
    </recommendedName>
</protein>
<evidence type="ECO:0008006" key="5">
    <source>
        <dbReference type="Google" id="ProtNLM"/>
    </source>
</evidence>
<comment type="caution">
    <text evidence="3">The sequence shown here is derived from an EMBL/GenBank/DDBJ whole genome shotgun (WGS) entry which is preliminary data.</text>
</comment>
<keyword evidence="4" id="KW-1185">Reference proteome</keyword>
<name>A0A2P5DI08_PARAD</name>
<feature type="compositionally biased region" description="Acidic residues" evidence="1">
    <location>
        <begin position="17"/>
        <end position="29"/>
    </location>
</feature>
<proteinExistence type="predicted"/>
<evidence type="ECO:0000256" key="1">
    <source>
        <dbReference type="SAM" id="MobiDB-lite"/>
    </source>
</evidence>
<keyword evidence="2" id="KW-0472">Membrane</keyword>
<evidence type="ECO:0000256" key="2">
    <source>
        <dbReference type="SAM" id="Phobius"/>
    </source>
</evidence>
<sequence>MGVDKAEERESKRAREEEPEAEEDEDEEGISPREREKPLAGFCIYIGFSSATGFWFWGLEN</sequence>
<feature type="compositionally biased region" description="Basic and acidic residues" evidence="1">
    <location>
        <begin position="1"/>
        <end position="16"/>
    </location>
</feature>
<accession>A0A2P5DI08</accession>
<dbReference type="EMBL" id="JXTB01000037">
    <property type="protein sequence ID" value="PON72883.1"/>
    <property type="molecule type" value="Genomic_DNA"/>
</dbReference>
<gene>
    <name evidence="3" type="ORF">PanWU01x14_063520</name>
</gene>
<dbReference type="AlphaFoldDB" id="A0A2P5DI08"/>
<feature type="region of interest" description="Disordered" evidence="1">
    <location>
        <begin position="1"/>
        <end position="35"/>
    </location>
</feature>
<evidence type="ECO:0000313" key="3">
    <source>
        <dbReference type="EMBL" id="PON72883.1"/>
    </source>
</evidence>
<feature type="transmembrane region" description="Helical" evidence="2">
    <location>
        <begin position="39"/>
        <end position="58"/>
    </location>
</feature>
<dbReference type="Proteomes" id="UP000237105">
    <property type="component" value="Unassembled WGS sequence"/>
</dbReference>
<keyword evidence="2" id="KW-0812">Transmembrane</keyword>
<reference evidence="4" key="1">
    <citation type="submission" date="2016-06" db="EMBL/GenBank/DDBJ databases">
        <title>Parallel loss of symbiosis genes in relatives of nitrogen-fixing non-legume Parasponia.</title>
        <authorList>
            <person name="Van Velzen R."/>
            <person name="Holmer R."/>
            <person name="Bu F."/>
            <person name="Rutten L."/>
            <person name="Van Zeijl A."/>
            <person name="Liu W."/>
            <person name="Santuari L."/>
            <person name="Cao Q."/>
            <person name="Sharma T."/>
            <person name="Shen D."/>
            <person name="Roswanjaya Y."/>
            <person name="Wardhani T."/>
            <person name="Kalhor M.S."/>
            <person name="Jansen J."/>
            <person name="Van den Hoogen J."/>
            <person name="Gungor B."/>
            <person name="Hartog M."/>
            <person name="Hontelez J."/>
            <person name="Verver J."/>
            <person name="Yang W.-C."/>
            <person name="Schijlen E."/>
            <person name="Repin R."/>
            <person name="Schilthuizen M."/>
            <person name="Schranz E."/>
            <person name="Heidstra R."/>
            <person name="Miyata K."/>
            <person name="Fedorova E."/>
            <person name="Kohlen W."/>
            <person name="Bisseling T."/>
            <person name="Smit S."/>
            <person name="Geurts R."/>
        </authorList>
    </citation>
    <scope>NUCLEOTIDE SEQUENCE [LARGE SCALE GENOMIC DNA]</scope>
    <source>
        <strain evidence="4">cv. WU1-14</strain>
    </source>
</reference>
<organism evidence="3 4">
    <name type="scientific">Parasponia andersonii</name>
    <name type="common">Sponia andersonii</name>
    <dbReference type="NCBI Taxonomy" id="3476"/>
    <lineage>
        <taxon>Eukaryota</taxon>
        <taxon>Viridiplantae</taxon>
        <taxon>Streptophyta</taxon>
        <taxon>Embryophyta</taxon>
        <taxon>Tracheophyta</taxon>
        <taxon>Spermatophyta</taxon>
        <taxon>Magnoliopsida</taxon>
        <taxon>eudicotyledons</taxon>
        <taxon>Gunneridae</taxon>
        <taxon>Pentapetalae</taxon>
        <taxon>rosids</taxon>
        <taxon>fabids</taxon>
        <taxon>Rosales</taxon>
        <taxon>Cannabaceae</taxon>
        <taxon>Parasponia</taxon>
    </lineage>
</organism>